<organism evidence="2 3">
    <name type="scientific">Pleuronectes platessa</name>
    <name type="common">European plaice</name>
    <dbReference type="NCBI Taxonomy" id="8262"/>
    <lineage>
        <taxon>Eukaryota</taxon>
        <taxon>Metazoa</taxon>
        <taxon>Chordata</taxon>
        <taxon>Craniata</taxon>
        <taxon>Vertebrata</taxon>
        <taxon>Euteleostomi</taxon>
        <taxon>Actinopterygii</taxon>
        <taxon>Neopterygii</taxon>
        <taxon>Teleostei</taxon>
        <taxon>Neoteleostei</taxon>
        <taxon>Acanthomorphata</taxon>
        <taxon>Carangaria</taxon>
        <taxon>Pleuronectiformes</taxon>
        <taxon>Pleuronectoidei</taxon>
        <taxon>Pleuronectidae</taxon>
        <taxon>Pleuronectes</taxon>
    </lineage>
</organism>
<evidence type="ECO:0000313" key="3">
    <source>
        <dbReference type="Proteomes" id="UP001153269"/>
    </source>
</evidence>
<gene>
    <name evidence="2" type="ORF">PLEPLA_LOCUS37872</name>
</gene>
<feature type="compositionally biased region" description="Polar residues" evidence="1">
    <location>
        <begin position="27"/>
        <end position="56"/>
    </location>
</feature>
<dbReference type="AlphaFoldDB" id="A0A9N7VFV8"/>
<accession>A0A9N7VFV8</accession>
<name>A0A9N7VFV8_PLEPL</name>
<proteinExistence type="predicted"/>
<feature type="region of interest" description="Disordered" evidence="1">
    <location>
        <begin position="24"/>
        <end position="101"/>
    </location>
</feature>
<evidence type="ECO:0000313" key="2">
    <source>
        <dbReference type="EMBL" id="CAB1450183.1"/>
    </source>
</evidence>
<keyword evidence="3" id="KW-1185">Reference proteome</keyword>
<comment type="caution">
    <text evidence="2">The sequence shown here is derived from an EMBL/GenBank/DDBJ whole genome shotgun (WGS) entry which is preliminary data.</text>
</comment>
<dbReference type="Proteomes" id="UP001153269">
    <property type="component" value="Unassembled WGS sequence"/>
</dbReference>
<evidence type="ECO:0000256" key="1">
    <source>
        <dbReference type="SAM" id="MobiDB-lite"/>
    </source>
</evidence>
<feature type="compositionally biased region" description="Basic and acidic residues" evidence="1">
    <location>
        <begin position="67"/>
        <end position="79"/>
    </location>
</feature>
<protein>
    <submittedName>
        <fullName evidence="2">Uncharacterized protein</fullName>
    </submittedName>
</protein>
<dbReference type="EMBL" id="CADEAL010004044">
    <property type="protein sequence ID" value="CAB1450183.1"/>
    <property type="molecule type" value="Genomic_DNA"/>
</dbReference>
<reference evidence="2" key="1">
    <citation type="submission" date="2020-03" db="EMBL/GenBank/DDBJ databases">
        <authorList>
            <person name="Weist P."/>
        </authorList>
    </citation>
    <scope>NUCLEOTIDE SEQUENCE</scope>
</reference>
<sequence>MLKDTVDFRQRNWFPELDLTWVKGKSAHSSPSALQTADPETSSGQTGCRLSQTKDTASGFAAQPELTVHEKPQLTVDKRGGKRPRAAAKEKRERLLSLPSC</sequence>